<evidence type="ECO:0000256" key="5">
    <source>
        <dbReference type="ARBA" id="ARBA00011903"/>
    </source>
</evidence>
<dbReference type="Gene3D" id="3.40.50.300">
    <property type="entry name" value="P-loop containing nucleotide triphosphate hydrolases"/>
    <property type="match status" value="1"/>
</dbReference>
<evidence type="ECO:0000256" key="7">
    <source>
        <dbReference type="ARBA" id="ARBA00022519"/>
    </source>
</evidence>
<evidence type="ECO:0000256" key="15">
    <source>
        <dbReference type="ARBA" id="ARBA00023137"/>
    </source>
</evidence>
<feature type="domain" description="AAA" evidence="19">
    <location>
        <begin position="288"/>
        <end position="424"/>
    </location>
</feature>
<dbReference type="GO" id="GO:0005886">
    <property type="term" value="C:plasma membrane"/>
    <property type="evidence" value="ECO:0007669"/>
    <property type="project" value="UniProtKB-SubCell"/>
</dbReference>
<evidence type="ECO:0000256" key="16">
    <source>
        <dbReference type="ARBA" id="ARBA00051245"/>
    </source>
</evidence>
<dbReference type="EC" id="2.7.10.2" evidence="5"/>
<dbReference type="Proteomes" id="UP000798488">
    <property type="component" value="Unassembled WGS sequence"/>
</dbReference>
<keyword evidence="6" id="KW-1003">Cell membrane</keyword>
<comment type="caution">
    <text evidence="20">The sequence shown here is derived from an EMBL/GenBank/DDBJ whole genome shotgun (WGS) entry which is preliminary data.</text>
</comment>
<keyword evidence="14 17" id="KW-0472">Membrane</keyword>
<name>A0A9D3AZQ4_9FIRM</name>
<evidence type="ECO:0000256" key="13">
    <source>
        <dbReference type="ARBA" id="ARBA00022989"/>
    </source>
</evidence>
<dbReference type="RefSeq" id="WP_161821233.1">
    <property type="nucleotide sequence ID" value="NZ_LSRS01000002.1"/>
</dbReference>
<dbReference type="InterPro" id="IPR050445">
    <property type="entry name" value="Bact_polysacc_biosynth/exp"/>
</dbReference>
<feature type="domain" description="Polysaccharide chain length determinant N-terminal" evidence="18">
    <location>
        <begin position="17"/>
        <end position="109"/>
    </location>
</feature>
<evidence type="ECO:0000256" key="6">
    <source>
        <dbReference type="ARBA" id="ARBA00022475"/>
    </source>
</evidence>
<evidence type="ECO:0000256" key="17">
    <source>
        <dbReference type="SAM" id="Phobius"/>
    </source>
</evidence>
<dbReference type="PANTHER" id="PTHR32309">
    <property type="entry name" value="TYROSINE-PROTEIN KINASE"/>
    <property type="match status" value="1"/>
</dbReference>
<keyword evidence="10" id="KW-0547">Nucleotide-binding</keyword>
<evidence type="ECO:0000256" key="10">
    <source>
        <dbReference type="ARBA" id="ARBA00022741"/>
    </source>
</evidence>
<comment type="catalytic activity">
    <reaction evidence="16">
        <text>L-tyrosyl-[protein] + ATP = O-phospho-L-tyrosyl-[protein] + ADP + H(+)</text>
        <dbReference type="Rhea" id="RHEA:10596"/>
        <dbReference type="Rhea" id="RHEA-COMP:10136"/>
        <dbReference type="Rhea" id="RHEA-COMP:20101"/>
        <dbReference type="ChEBI" id="CHEBI:15378"/>
        <dbReference type="ChEBI" id="CHEBI:30616"/>
        <dbReference type="ChEBI" id="CHEBI:46858"/>
        <dbReference type="ChEBI" id="CHEBI:61978"/>
        <dbReference type="ChEBI" id="CHEBI:456216"/>
        <dbReference type="EC" id="2.7.10.2"/>
    </reaction>
</comment>
<comment type="similarity">
    <text evidence="2">Belongs to the CpsC/CapA family.</text>
</comment>
<evidence type="ECO:0000256" key="12">
    <source>
        <dbReference type="ARBA" id="ARBA00022840"/>
    </source>
</evidence>
<dbReference type="CDD" id="cd05387">
    <property type="entry name" value="BY-kinase"/>
    <property type="match status" value="1"/>
</dbReference>
<keyword evidence="8 20" id="KW-0808">Transferase</keyword>
<proteinExistence type="inferred from homology"/>
<evidence type="ECO:0000256" key="8">
    <source>
        <dbReference type="ARBA" id="ARBA00022679"/>
    </source>
</evidence>
<evidence type="ECO:0000256" key="3">
    <source>
        <dbReference type="ARBA" id="ARBA00007316"/>
    </source>
</evidence>
<dbReference type="Pfam" id="PF13614">
    <property type="entry name" value="AAA_31"/>
    <property type="match status" value="1"/>
</dbReference>
<protein>
    <recommendedName>
        <fullName evidence="5">non-specific protein-tyrosine kinase</fullName>
        <ecNumber evidence="5">2.7.10.2</ecNumber>
    </recommendedName>
</protein>
<keyword evidence="11 20" id="KW-0418">Kinase</keyword>
<evidence type="ECO:0000259" key="18">
    <source>
        <dbReference type="Pfam" id="PF02706"/>
    </source>
</evidence>
<keyword evidence="15" id="KW-0829">Tyrosine-protein kinase</keyword>
<evidence type="ECO:0000256" key="9">
    <source>
        <dbReference type="ARBA" id="ARBA00022692"/>
    </source>
</evidence>
<dbReference type="NCBIfam" id="TIGR01007">
    <property type="entry name" value="eps_fam"/>
    <property type="match status" value="1"/>
</dbReference>
<comment type="similarity">
    <text evidence="3">Belongs to the CpsD/CapB family.</text>
</comment>
<dbReference type="GO" id="GO:0004715">
    <property type="term" value="F:non-membrane spanning protein tyrosine kinase activity"/>
    <property type="evidence" value="ECO:0007669"/>
    <property type="project" value="UniProtKB-EC"/>
</dbReference>
<evidence type="ECO:0000256" key="1">
    <source>
        <dbReference type="ARBA" id="ARBA00004429"/>
    </source>
</evidence>
<evidence type="ECO:0000256" key="11">
    <source>
        <dbReference type="ARBA" id="ARBA00022777"/>
    </source>
</evidence>
<dbReference type="InterPro" id="IPR027417">
    <property type="entry name" value="P-loop_NTPase"/>
</dbReference>
<evidence type="ECO:0000259" key="19">
    <source>
        <dbReference type="Pfam" id="PF13614"/>
    </source>
</evidence>
<reference evidence="20" key="1">
    <citation type="submission" date="2016-02" db="EMBL/GenBank/DDBJ databases">
        <title>Draft Genome Sequence of Sporotomaculum syntrophicum Strain FB, a Syntrophic Benzoate Degrader.</title>
        <authorList>
            <person name="Nobu M.K."/>
            <person name="Narihiro T."/>
            <person name="Qiu Y.-L."/>
            <person name="Ohashi A."/>
            <person name="Liu W.-T."/>
            <person name="Yuji S."/>
        </authorList>
    </citation>
    <scope>NUCLEOTIDE SEQUENCE</scope>
    <source>
        <strain evidence="20">FB</strain>
    </source>
</reference>
<dbReference type="InterPro" id="IPR025669">
    <property type="entry name" value="AAA_dom"/>
</dbReference>
<keyword evidence="13 17" id="KW-1133">Transmembrane helix</keyword>
<dbReference type="InterPro" id="IPR005702">
    <property type="entry name" value="Wzc-like_C"/>
</dbReference>
<evidence type="ECO:0000256" key="4">
    <source>
        <dbReference type="ARBA" id="ARBA00008883"/>
    </source>
</evidence>
<keyword evidence="7" id="KW-0997">Cell inner membrane</keyword>
<dbReference type="InterPro" id="IPR003856">
    <property type="entry name" value="LPS_length_determ_N"/>
</dbReference>
<evidence type="ECO:0000313" key="21">
    <source>
        <dbReference type="Proteomes" id="UP000798488"/>
    </source>
</evidence>
<feature type="transmembrane region" description="Helical" evidence="17">
    <location>
        <begin position="192"/>
        <end position="211"/>
    </location>
</feature>
<dbReference type="AlphaFoldDB" id="A0A9D3AZQ4"/>
<dbReference type="PANTHER" id="PTHR32309:SF13">
    <property type="entry name" value="FERRIC ENTEROBACTIN TRANSPORT PROTEIN FEPE"/>
    <property type="match status" value="1"/>
</dbReference>
<keyword evidence="21" id="KW-1185">Reference proteome</keyword>
<evidence type="ECO:0000256" key="14">
    <source>
        <dbReference type="ARBA" id="ARBA00023136"/>
    </source>
</evidence>
<organism evidence="20 21">
    <name type="scientific">Sporotomaculum syntrophicum</name>
    <dbReference type="NCBI Taxonomy" id="182264"/>
    <lineage>
        <taxon>Bacteria</taxon>
        <taxon>Bacillati</taxon>
        <taxon>Bacillota</taxon>
        <taxon>Clostridia</taxon>
        <taxon>Eubacteriales</taxon>
        <taxon>Desulfallaceae</taxon>
        <taxon>Sporotomaculum</taxon>
    </lineage>
</organism>
<keyword evidence="12" id="KW-0067">ATP-binding</keyword>
<dbReference type="SUPFAM" id="SSF52540">
    <property type="entry name" value="P-loop containing nucleoside triphosphate hydrolases"/>
    <property type="match status" value="1"/>
</dbReference>
<dbReference type="OrthoDB" id="9794577at2"/>
<feature type="transmembrane region" description="Helical" evidence="17">
    <location>
        <begin position="30"/>
        <end position="54"/>
    </location>
</feature>
<gene>
    <name evidence="20" type="primary">ywqD_2</name>
    <name evidence="20" type="ORF">SPSYN_00836</name>
</gene>
<dbReference type="EMBL" id="LSRS01000002">
    <property type="protein sequence ID" value="KAF1086098.1"/>
    <property type="molecule type" value="Genomic_DNA"/>
</dbReference>
<sequence length="497" mass="54217">MEQQRLNAGFSNTKVREISLGEMLSGLFKWWWVTALCIVLVALAAYSITIYTYVPVYTSSASLVIMANEYVDEQDERFINDIELSSKLVNTYTTILTSNRVMELVAQELDLNVPAAVIRSYVTVEPVVGSEVLNVIVDHPDPELAAKICNAIMKVAPNAISETVLVGSVNVLDEAKVPELPNPPAVFRNTGAGAILGLMLGLVIVFLLLFFDNTIKSGDDVKHKLGLTLLGSIPYHRHRTRKRQGALLVTSADAGFGFVEAYKAAGTNLRFASAAAKAKKLLVTSTLAGEGKSTVSVNLAITIAQTGKSVLLLDCDLRKSNVHRLLKLGTVEGKGIASVLTGDAEPEECIVYVQEKDIYVMPNTSVVTNPSELLGSEKMAALLAMLEKKFDYIILDTPPSYLLTDAVTLSVYTDGVILVVKQGYAKLDMINLTKAAIENAGVRIIGCILNGLQYNRVGTFNNYRYDERFLGKYYKEYAVKNRRGADKKEVAVASDND</sequence>
<comment type="similarity">
    <text evidence="4">Belongs to the etk/wzc family.</text>
</comment>
<dbReference type="GO" id="GO:0005524">
    <property type="term" value="F:ATP binding"/>
    <property type="evidence" value="ECO:0007669"/>
    <property type="project" value="UniProtKB-KW"/>
</dbReference>
<evidence type="ECO:0000313" key="20">
    <source>
        <dbReference type="EMBL" id="KAF1086098.1"/>
    </source>
</evidence>
<comment type="subcellular location">
    <subcellularLocation>
        <location evidence="1">Cell inner membrane</location>
        <topology evidence="1">Multi-pass membrane protein</topology>
    </subcellularLocation>
</comment>
<accession>A0A9D3AZQ4</accession>
<evidence type="ECO:0000256" key="2">
    <source>
        <dbReference type="ARBA" id="ARBA00006683"/>
    </source>
</evidence>
<keyword evidence="9 17" id="KW-0812">Transmembrane</keyword>
<dbReference type="Pfam" id="PF02706">
    <property type="entry name" value="Wzz"/>
    <property type="match status" value="1"/>
</dbReference>